<keyword evidence="2" id="KW-1185">Reference proteome</keyword>
<feature type="non-terminal residue" evidence="1">
    <location>
        <position position="1"/>
    </location>
</feature>
<proteinExistence type="predicted"/>
<gene>
    <name evidence="1" type="ORF">XAT740_LOCUS36819</name>
</gene>
<evidence type="ECO:0000313" key="1">
    <source>
        <dbReference type="EMBL" id="CAF1450014.1"/>
    </source>
</evidence>
<evidence type="ECO:0000313" key="2">
    <source>
        <dbReference type="Proteomes" id="UP000663828"/>
    </source>
</evidence>
<name>A0A815PJ10_ADIRI</name>
<dbReference type="EMBL" id="CAJNOR010003814">
    <property type="protein sequence ID" value="CAF1450014.1"/>
    <property type="molecule type" value="Genomic_DNA"/>
</dbReference>
<dbReference type="Proteomes" id="UP000663828">
    <property type="component" value="Unassembled WGS sequence"/>
</dbReference>
<sequence length="72" mass="7800">STVVRVLCVVSCLFLIFGPIYLCLRSAGATRDQIVADYSMVAPIDKFLHLNGAAIVNAAMGRSREFYGAYLA</sequence>
<organism evidence="1 2">
    <name type="scientific">Adineta ricciae</name>
    <name type="common">Rotifer</name>
    <dbReference type="NCBI Taxonomy" id="249248"/>
    <lineage>
        <taxon>Eukaryota</taxon>
        <taxon>Metazoa</taxon>
        <taxon>Spiralia</taxon>
        <taxon>Gnathifera</taxon>
        <taxon>Rotifera</taxon>
        <taxon>Eurotatoria</taxon>
        <taxon>Bdelloidea</taxon>
        <taxon>Adinetida</taxon>
        <taxon>Adinetidae</taxon>
        <taxon>Adineta</taxon>
    </lineage>
</organism>
<comment type="caution">
    <text evidence="1">The sequence shown here is derived from an EMBL/GenBank/DDBJ whole genome shotgun (WGS) entry which is preliminary data.</text>
</comment>
<accession>A0A815PJ10</accession>
<protein>
    <submittedName>
        <fullName evidence="1">Uncharacterized protein</fullName>
    </submittedName>
</protein>
<dbReference type="AlphaFoldDB" id="A0A815PJ10"/>
<reference evidence="1" key="1">
    <citation type="submission" date="2021-02" db="EMBL/GenBank/DDBJ databases">
        <authorList>
            <person name="Nowell W R."/>
        </authorList>
    </citation>
    <scope>NUCLEOTIDE SEQUENCE</scope>
</reference>